<reference evidence="11 12" key="1">
    <citation type="journal article" date="2024" name="BMC Genomics">
        <title>De novo assembly and annotation of Popillia japonica's genome with initial clues to its potential as an invasive pest.</title>
        <authorList>
            <person name="Cucini C."/>
            <person name="Boschi S."/>
            <person name="Funari R."/>
            <person name="Cardaioli E."/>
            <person name="Iannotti N."/>
            <person name="Marturano G."/>
            <person name="Paoli F."/>
            <person name="Bruttini M."/>
            <person name="Carapelli A."/>
            <person name="Frati F."/>
            <person name="Nardi F."/>
        </authorList>
    </citation>
    <scope>NUCLEOTIDE SEQUENCE [LARGE SCALE GENOMIC DNA]</scope>
    <source>
        <strain evidence="11">DMR45628</strain>
    </source>
</reference>
<evidence type="ECO:0000256" key="7">
    <source>
        <dbReference type="ARBA" id="ARBA00023157"/>
    </source>
</evidence>
<feature type="signal peptide" evidence="9">
    <location>
        <begin position="1"/>
        <end position="16"/>
    </location>
</feature>
<keyword evidence="2 8" id="KW-0645">Protease</keyword>
<dbReference type="FunFam" id="2.40.10.10:FF:000077">
    <property type="entry name" value="Predicted protein"/>
    <property type="match status" value="1"/>
</dbReference>
<keyword evidence="12" id="KW-1185">Reference proteome</keyword>
<dbReference type="SUPFAM" id="SSF50494">
    <property type="entry name" value="Trypsin-like serine proteases"/>
    <property type="match status" value="1"/>
</dbReference>
<dbReference type="PROSITE" id="PS00135">
    <property type="entry name" value="TRYPSIN_SER"/>
    <property type="match status" value="1"/>
</dbReference>
<dbReference type="AlphaFoldDB" id="A0AAW1IWK9"/>
<dbReference type="InterPro" id="IPR001314">
    <property type="entry name" value="Peptidase_S1A"/>
</dbReference>
<dbReference type="Pfam" id="PF00089">
    <property type="entry name" value="Trypsin"/>
    <property type="match status" value="1"/>
</dbReference>
<dbReference type="EMBL" id="JASPKY010000511">
    <property type="protein sequence ID" value="KAK9694479.1"/>
    <property type="molecule type" value="Genomic_DNA"/>
</dbReference>
<dbReference type="GO" id="GO:0006508">
    <property type="term" value="P:proteolysis"/>
    <property type="evidence" value="ECO:0007669"/>
    <property type="project" value="UniProtKB-KW"/>
</dbReference>
<name>A0AAW1IWK9_POPJA</name>
<feature type="domain" description="Peptidase S1" evidence="10">
    <location>
        <begin position="34"/>
        <end position="259"/>
    </location>
</feature>
<organism evidence="11 12">
    <name type="scientific">Popillia japonica</name>
    <name type="common">Japanese beetle</name>
    <dbReference type="NCBI Taxonomy" id="7064"/>
    <lineage>
        <taxon>Eukaryota</taxon>
        <taxon>Metazoa</taxon>
        <taxon>Ecdysozoa</taxon>
        <taxon>Arthropoda</taxon>
        <taxon>Hexapoda</taxon>
        <taxon>Insecta</taxon>
        <taxon>Pterygota</taxon>
        <taxon>Neoptera</taxon>
        <taxon>Endopterygota</taxon>
        <taxon>Coleoptera</taxon>
        <taxon>Polyphaga</taxon>
        <taxon>Scarabaeiformia</taxon>
        <taxon>Scarabaeidae</taxon>
        <taxon>Rutelinae</taxon>
        <taxon>Popillia</taxon>
    </lineage>
</organism>
<gene>
    <name evidence="11" type="ORF">QE152_g33520</name>
</gene>
<dbReference type="Gene3D" id="2.40.10.10">
    <property type="entry name" value="Trypsin-like serine proteases"/>
    <property type="match status" value="2"/>
</dbReference>
<dbReference type="CDD" id="cd00190">
    <property type="entry name" value="Tryp_SPc"/>
    <property type="match status" value="1"/>
</dbReference>
<protein>
    <submittedName>
        <fullName evidence="11">Trypsin</fullName>
    </submittedName>
</protein>
<keyword evidence="5 8" id="KW-0720">Serine protease</keyword>
<evidence type="ECO:0000313" key="12">
    <source>
        <dbReference type="Proteomes" id="UP001458880"/>
    </source>
</evidence>
<evidence type="ECO:0000256" key="3">
    <source>
        <dbReference type="ARBA" id="ARBA00022729"/>
    </source>
</evidence>
<evidence type="ECO:0000256" key="9">
    <source>
        <dbReference type="SAM" id="SignalP"/>
    </source>
</evidence>
<comment type="similarity">
    <text evidence="1">Belongs to the peptidase S1 family.</text>
</comment>
<sequence length="260" mass="26781">MFKLVIASLLVASAFALPYPFQKVALVPMLDGRIVGGAPIAIEEVPYQISLQYFGSHICGGSTITPFYVVTAAHCTDGSSAGQLSIRAGSSNRLSGGVVVPLSAIYQHPSYNDWTIDYDISVVSLANGLTFGAAIQAVALPTLNQYVPAGSTARVSGWGTLYEGAGSLPVDLQAVQKPTVSLEECRAAYGAASVTDRMMCAGVPQGGLDACQGDSGGPLTVAGQLIGIVSWGYGCARPNYPGVYASVPALRGFITQIAGV</sequence>
<dbReference type="SMART" id="SM00020">
    <property type="entry name" value="Tryp_SPc"/>
    <property type="match status" value="1"/>
</dbReference>
<evidence type="ECO:0000256" key="5">
    <source>
        <dbReference type="ARBA" id="ARBA00022825"/>
    </source>
</evidence>
<dbReference type="PROSITE" id="PS50240">
    <property type="entry name" value="TRYPSIN_DOM"/>
    <property type="match status" value="1"/>
</dbReference>
<dbReference type="InterPro" id="IPR050430">
    <property type="entry name" value="Peptidase_S1"/>
</dbReference>
<dbReference type="Proteomes" id="UP001458880">
    <property type="component" value="Unassembled WGS sequence"/>
</dbReference>
<evidence type="ECO:0000259" key="10">
    <source>
        <dbReference type="PROSITE" id="PS50240"/>
    </source>
</evidence>
<keyword evidence="3 9" id="KW-0732">Signal</keyword>
<dbReference type="InterPro" id="IPR009003">
    <property type="entry name" value="Peptidase_S1_PA"/>
</dbReference>
<keyword evidence="4 8" id="KW-0378">Hydrolase</keyword>
<keyword evidence="6" id="KW-0865">Zymogen</keyword>
<proteinExistence type="inferred from homology"/>
<evidence type="ECO:0000256" key="4">
    <source>
        <dbReference type="ARBA" id="ARBA00022801"/>
    </source>
</evidence>
<keyword evidence="7" id="KW-1015">Disulfide bond</keyword>
<evidence type="ECO:0000256" key="1">
    <source>
        <dbReference type="ARBA" id="ARBA00007664"/>
    </source>
</evidence>
<evidence type="ECO:0000256" key="2">
    <source>
        <dbReference type="ARBA" id="ARBA00022670"/>
    </source>
</evidence>
<evidence type="ECO:0000256" key="6">
    <source>
        <dbReference type="ARBA" id="ARBA00023145"/>
    </source>
</evidence>
<dbReference type="InterPro" id="IPR043504">
    <property type="entry name" value="Peptidase_S1_PA_chymotrypsin"/>
</dbReference>
<dbReference type="PANTHER" id="PTHR24276">
    <property type="entry name" value="POLYSERASE-RELATED"/>
    <property type="match status" value="1"/>
</dbReference>
<evidence type="ECO:0000313" key="11">
    <source>
        <dbReference type="EMBL" id="KAK9694479.1"/>
    </source>
</evidence>
<dbReference type="PROSITE" id="PS00134">
    <property type="entry name" value="TRYPSIN_HIS"/>
    <property type="match status" value="1"/>
</dbReference>
<dbReference type="InterPro" id="IPR033116">
    <property type="entry name" value="TRYPSIN_SER"/>
</dbReference>
<dbReference type="PRINTS" id="PR00722">
    <property type="entry name" value="CHYMOTRYPSIN"/>
</dbReference>
<feature type="chain" id="PRO_5043822341" evidence="9">
    <location>
        <begin position="17"/>
        <end position="260"/>
    </location>
</feature>
<dbReference type="PANTHER" id="PTHR24276:SF91">
    <property type="entry name" value="AT26814P-RELATED"/>
    <property type="match status" value="1"/>
</dbReference>
<dbReference type="InterPro" id="IPR001254">
    <property type="entry name" value="Trypsin_dom"/>
</dbReference>
<evidence type="ECO:0000256" key="8">
    <source>
        <dbReference type="RuleBase" id="RU363034"/>
    </source>
</evidence>
<dbReference type="GO" id="GO:0004252">
    <property type="term" value="F:serine-type endopeptidase activity"/>
    <property type="evidence" value="ECO:0007669"/>
    <property type="project" value="InterPro"/>
</dbReference>
<accession>A0AAW1IWK9</accession>
<dbReference type="InterPro" id="IPR018114">
    <property type="entry name" value="TRYPSIN_HIS"/>
</dbReference>
<comment type="caution">
    <text evidence="11">The sequence shown here is derived from an EMBL/GenBank/DDBJ whole genome shotgun (WGS) entry which is preliminary data.</text>
</comment>